<name>A0A5N7A182_9EURO</name>
<feature type="region of interest" description="Disordered" evidence="1">
    <location>
        <begin position="74"/>
        <end position="102"/>
    </location>
</feature>
<dbReference type="GeneID" id="43650132"/>
<protein>
    <submittedName>
        <fullName evidence="2">Uncharacterized protein</fullName>
    </submittedName>
</protein>
<dbReference type="RefSeq" id="XP_031926040.1">
    <property type="nucleotide sequence ID" value="XM_032065686.1"/>
</dbReference>
<dbReference type="Proteomes" id="UP000326268">
    <property type="component" value="Unassembled WGS sequence"/>
</dbReference>
<proteinExistence type="predicted"/>
<feature type="compositionally biased region" description="Acidic residues" evidence="1">
    <location>
        <begin position="82"/>
        <end position="92"/>
    </location>
</feature>
<dbReference type="AlphaFoldDB" id="A0A5N7A182"/>
<organism evidence="2 3">
    <name type="scientific">Aspergillus caelatus</name>
    <dbReference type="NCBI Taxonomy" id="61420"/>
    <lineage>
        <taxon>Eukaryota</taxon>
        <taxon>Fungi</taxon>
        <taxon>Dikarya</taxon>
        <taxon>Ascomycota</taxon>
        <taxon>Pezizomycotina</taxon>
        <taxon>Eurotiomycetes</taxon>
        <taxon>Eurotiomycetidae</taxon>
        <taxon>Eurotiales</taxon>
        <taxon>Aspergillaceae</taxon>
        <taxon>Aspergillus</taxon>
        <taxon>Aspergillus subgen. Circumdati</taxon>
    </lineage>
</organism>
<feature type="compositionally biased region" description="Polar residues" evidence="1">
    <location>
        <begin position="1"/>
        <end position="23"/>
    </location>
</feature>
<reference evidence="2 3" key="1">
    <citation type="submission" date="2019-04" db="EMBL/GenBank/DDBJ databases">
        <title>Friends and foes A comparative genomics studyof 23 Aspergillus species from section Flavi.</title>
        <authorList>
            <consortium name="DOE Joint Genome Institute"/>
            <person name="Kjaerbolling I."/>
            <person name="Vesth T."/>
            <person name="Frisvad J.C."/>
            <person name="Nybo J.L."/>
            <person name="Theobald S."/>
            <person name="Kildgaard S."/>
            <person name="Isbrandt T."/>
            <person name="Kuo A."/>
            <person name="Sato A."/>
            <person name="Lyhne E.K."/>
            <person name="Kogle M.E."/>
            <person name="Wiebenga A."/>
            <person name="Kun R.S."/>
            <person name="Lubbers R.J."/>
            <person name="Makela M.R."/>
            <person name="Barry K."/>
            <person name="Chovatia M."/>
            <person name="Clum A."/>
            <person name="Daum C."/>
            <person name="Haridas S."/>
            <person name="He G."/>
            <person name="LaButti K."/>
            <person name="Lipzen A."/>
            <person name="Mondo S."/>
            <person name="Riley R."/>
            <person name="Salamov A."/>
            <person name="Simmons B.A."/>
            <person name="Magnuson J.K."/>
            <person name="Henrissat B."/>
            <person name="Mortensen U.H."/>
            <person name="Larsen T.O."/>
            <person name="Devries R.P."/>
            <person name="Grigoriev I.V."/>
            <person name="Machida M."/>
            <person name="Baker S.E."/>
            <person name="Andersen M.R."/>
        </authorList>
    </citation>
    <scope>NUCLEOTIDE SEQUENCE [LARGE SCALE GENOMIC DNA]</scope>
    <source>
        <strain evidence="2 3">CBS 763.97</strain>
    </source>
</reference>
<sequence>MSTDSHLSISNIKLMSNPHSFPLSSMRAGTRKTETQNNDDNETGRLAVTSTTISYSPQPDNISRPEFAIRIANSNHGNVEGSLEEDDDDDEPPQSIIHVPPGFNDFVGVPAYTF</sequence>
<evidence type="ECO:0000313" key="2">
    <source>
        <dbReference type="EMBL" id="KAE8362959.1"/>
    </source>
</evidence>
<keyword evidence="3" id="KW-1185">Reference proteome</keyword>
<dbReference type="EMBL" id="ML737688">
    <property type="protein sequence ID" value="KAE8362959.1"/>
    <property type="molecule type" value="Genomic_DNA"/>
</dbReference>
<evidence type="ECO:0000256" key="1">
    <source>
        <dbReference type="SAM" id="MobiDB-lite"/>
    </source>
</evidence>
<gene>
    <name evidence="2" type="ORF">BDV27DRAFT_12268</name>
</gene>
<accession>A0A5N7A182</accession>
<dbReference type="OrthoDB" id="5230484at2759"/>
<feature type="region of interest" description="Disordered" evidence="1">
    <location>
        <begin position="1"/>
        <end position="43"/>
    </location>
</feature>
<evidence type="ECO:0000313" key="3">
    <source>
        <dbReference type="Proteomes" id="UP000326268"/>
    </source>
</evidence>